<comment type="similarity">
    <text evidence="2 8">Belongs to the FXYD family.</text>
</comment>
<feature type="compositionally biased region" description="Polar residues" evidence="9">
    <location>
        <begin position="155"/>
        <end position="171"/>
    </location>
</feature>
<keyword evidence="11" id="KW-1185">Reference proteome</keyword>
<dbReference type="GO" id="GO:0017080">
    <property type="term" value="F:sodium channel regulator activity"/>
    <property type="evidence" value="ECO:0007669"/>
    <property type="project" value="TreeGrafter"/>
</dbReference>
<name>A0AAW1AXD8_CROAD</name>
<dbReference type="Pfam" id="PF02038">
    <property type="entry name" value="ATP1G1_PLM_MAT8"/>
    <property type="match status" value="1"/>
</dbReference>
<accession>A0AAW1AXD8</accession>
<evidence type="ECO:0000256" key="3">
    <source>
        <dbReference type="ARBA" id="ARBA00022448"/>
    </source>
</evidence>
<evidence type="ECO:0000256" key="4">
    <source>
        <dbReference type="ARBA" id="ARBA00022692"/>
    </source>
</evidence>
<dbReference type="EMBL" id="JAOTOJ010000011">
    <property type="protein sequence ID" value="KAK9394594.1"/>
    <property type="molecule type" value="Genomic_DNA"/>
</dbReference>
<dbReference type="Proteomes" id="UP001474421">
    <property type="component" value="Unassembled WGS sequence"/>
</dbReference>
<dbReference type="CDD" id="cd20325">
    <property type="entry name" value="FXYD7"/>
    <property type="match status" value="1"/>
</dbReference>
<keyword evidence="3 8" id="KW-0813">Transport</keyword>
<evidence type="ECO:0000256" key="1">
    <source>
        <dbReference type="ARBA" id="ARBA00004167"/>
    </source>
</evidence>
<feature type="region of interest" description="Disordered" evidence="9">
    <location>
        <begin position="211"/>
        <end position="231"/>
    </location>
</feature>
<evidence type="ECO:0000256" key="6">
    <source>
        <dbReference type="ARBA" id="ARBA00023065"/>
    </source>
</evidence>
<feature type="region of interest" description="Disordered" evidence="9">
    <location>
        <begin position="43"/>
        <end position="118"/>
    </location>
</feature>
<dbReference type="InterPro" id="IPR047297">
    <property type="entry name" value="FXYD_motif"/>
</dbReference>
<keyword evidence="5 8" id="KW-1133">Transmembrane helix</keyword>
<dbReference type="AlphaFoldDB" id="A0AAW1AXD8"/>
<proteinExistence type="inferred from homology"/>
<evidence type="ECO:0000256" key="7">
    <source>
        <dbReference type="ARBA" id="ARBA00023136"/>
    </source>
</evidence>
<feature type="compositionally biased region" description="Basic and acidic residues" evidence="9">
    <location>
        <begin position="73"/>
        <end position="83"/>
    </location>
</feature>
<evidence type="ECO:0000256" key="2">
    <source>
        <dbReference type="ARBA" id="ARBA00005948"/>
    </source>
</evidence>
<evidence type="ECO:0000313" key="11">
    <source>
        <dbReference type="Proteomes" id="UP001474421"/>
    </source>
</evidence>
<dbReference type="PROSITE" id="PS01310">
    <property type="entry name" value="FXYD"/>
    <property type="match status" value="1"/>
</dbReference>
<keyword evidence="7 8" id="KW-0472">Membrane</keyword>
<dbReference type="PANTHER" id="PTHR14132:SF1">
    <property type="entry name" value="FXYD DOMAIN-CONTAINING ION TRANSPORT REGULATOR 7"/>
    <property type="match status" value="1"/>
</dbReference>
<dbReference type="InterPro" id="IPR000272">
    <property type="entry name" value="Ion-transport_regulator_FXYD"/>
</dbReference>
<feature type="transmembrane region" description="Helical" evidence="8">
    <location>
        <begin position="184"/>
        <end position="202"/>
    </location>
</feature>
<comment type="caution">
    <text evidence="10">The sequence shown here is derived from an EMBL/GenBank/DDBJ whole genome shotgun (WGS) entry which is preliminary data.</text>
</comment>
<dbReference type="GO" id="GO:0006811">
    <property type="term" value="P:monoatomic ion transport"/>
    <property type="evidence" value="ECO:0007669"/>
    <property type="project" value="UniProtKB-KW"/>
</dbReference>
<feature type="region of interest" description="Disordered" evidence="9">
    <location>
        <begin position="144"/>
        <end position="172"/>
    </location>
</feature>
<evidence type="ECO:0000313" key="10">
    <source>
        <dbReference type="EMBL" id="KAK9394594.1"/>
    </source>
</evidence>
<comment type="subcellular location">
    <subcellularLocation>
        <location evidence="1">Membrane</location>
        <topology evidence="1">Single-pass membrane protein</topology>
    </subcellularLocation>
</comment>
<dbReference type="InterPro" id="IPR047284">
    <property type="entry name" value="FXYD7"/>
</dbReference>
<dbReference type="PANTHER" id="PTHR14132">
    <property type="entry name" value="SODIUM/POTASSIUM-TRANSPORTING ATPASE SUBUNIT GAMMA"/>
    <property type="match status" value="1"/>
</dbReference>
<gene>
    <name evidence="10" type="ORF">NXF25_015122</name>
</gene>
<evidence type="ECO:0000256" key="9">
    <source>
        <dbReference type="SAM" id="MobiDB-lite"/>
    </source>
</evidence>
<protein>
    <recommendedName>
        <fullName evidence="8">FXYD domain-containing ion transport regulator</fullName>
    </recommendedName>
</protein>
<evidence type="ECO:0000256" key="5">
    <source>
        <dbReference type="ARBA" id="ARBA00022989"/>
    </source>
</evidence>
<sequence length="231" mass="25392">MGCRRSDDDVLPATRVWGLIRTDLLFSDNQDAGSDRHEGVVWAEWSPTPRRGGSRAASFQQTSRGRLPLCKEAPPKEKAEKSQSPRSGSHPDFLRSESAKQRGPWEAARPPAPSSPRGMLCILEKRRAQRGQSLAVPHSLFAPHQPARELPPRQRPSTMITPAPHQETSQPVDPFSYDYDTLRLVGMILASIMFVLGILIALSKKIRCKKSDPGLSDPMVTGKSPTPAGTV</sequence>
<dbReference type="GO" id="GO:0043269">
    <property type="term" value="P:regulation of monoatomic ion transport"/>
    <property type="evidence" value="ECO:0007669"/>
    <property type="project" value="InterPro"/>
</dbReference>
<dbReference type="GO" id="GO:0016020">
    <property type="term" value="C:membrane"/>
    <property type="evidence" value="ECO:0007669"/>
    <property type="project" value="UniProtKB-SubCell"/>
</dbReference>
<keyword evidence="6 8" id="KW-0406">Ion transport</keyword>
<reference evidence="10 11" key="1">
    <citation type="journal article" date="2024" name="Proc. Natl. Acad. Sci. U.S.A.">
        <title>The genetic regulatory architecture and epigenomic basis for age-related changes in rattlesnake venom.</title>
        <authorList>
            <person name="Hogan M.P."/>
            <person name="Holding M.L."/>
            <person name="Nystrom G.S."/>
            <person name="Colston T.J."/>
            <person name="Bartlett D.A."/>
            <person name="Mason A.J."/>
            <person name="Ellsworth S.A."/>
            <person name="Rautsaw R.M."/>
            <person name="Lawrence K.C."/>
            <person name="Strickland J.L."/>
            <person name="He B."/>
            <person name="Fraser P."/>
            <person name="Margres M.J."/>
            <person name="Gilbert D.M."/>
            <person name="Gibbs H.L."/>
            <person name="Parkinson C.L."/>
            <person name="Rokyta D.R."/>
        </authorList>
    </citation>
    <scope>NUCLEOTIDE SEQUENCE [LARGE SCALE GENOMIC DNA]</scope>
    <source>
        <strain evidence="10">DRR0105</strain>
    </source>
</reference>
<keyword evidence="4 8" id="KW-0812">Transmembrane</keyword>
<dbReference type="Gene3D" id="1.20.5.780">
    <property type="entry name" value="Single helix bin"/>
    <property type="match status" value="1"/>
</dbReference>
<organism evidence="10 11">
    <name type="scientific">Crotalus adamanteus</name>
    <name type="common">Eastern diamondback rattlesnake</name>
    <dbReference type="NCBI Taxonomy" id="8729"/>
    <lineage>
        <taxon>Eukaryota</taxon>
        <taxon>Metazoa</taxon>
        <taxon>Chordata</taxon>
        <taxon>Craniata</taxon>
        <taxon>Vertebrata</taxon>
        <taxon>Euteleostomi</taxon>
        <taxon>Lepidosauria</taxon>
        <taxon>Squamata</taxon>
        <taxon>Bifurcata</taxon>
        <taxon>Unidentata</taxon>
        <taxon>Episquamata</taxon>
        <taxon>Toxicofera</taxon>
        <taxon>Serpentes</taxon>
        <taxon>Colubroidea</taxon>
        <taxon>Viperidae</taxon>
        <taxon>Crotalinae</taxon>
        <taxon>Crotalus</taxon>
    </lineage>
</organism>
<evidence type="ECO:0000256" key="8">
    <source>
        <dbReference type="RuleBase" id="RU364131"/>
    </source>
</evidence>